<keyword evidence="1" id="KW-0378">Hydrolase</keyword>
<evidence type="ECO:0000256" key="1">
    <source>
        <dbReference type="ARBA" id="ARBA00022801"/>
    </source>
</evidence>
<feature type="binding site" evidence="3">
    <location>
        <begin position="9"/>
        <end position="16"/>
    </location>
    <ligand>
        <name>substrate</name>
    </ligand>
</feature>
<dbReference type="AlphaFoldDB" id="A0A0R2HA33"/>
<reference evidence="5 7" key="2">
    <citation type="submission" date="2018-06" db="EMBL/GenBank/DDBJ databases">
        <authorList>
            <consortium name="Pathogen Informatics"/>
            <person name="Doyle S."/>
        </authorList>
    </citation>
    <scope>NUCLEOTIDE SEQUENCE [LARGE SCALE GENOMIC DNA]</scope>
    <source>
        <strain evidence="5 7">NCTC13645</strain>
    </source>
</reference>
<dbReference type="Pfam" id="PF00300">
    <property type="entry name" value="His_Phos_1"/>
    <property type="match status" value="2"/>
</dbReference>
<evidence type="ECO:0000313" key="4">
    <source>
        <dbReference type="EMBL" id="KRN46365.1"/>
    </source>
</evidence>
<protein>
    <submittedName>
        <fullName evidence="4 5">Phosphoglycerate mutase</fullName>
        <ecNumber evidence="5">5.4.2.-</ecNumber>
    </submittedName>
</protein>
<dbReference type="CDD" id="cd07067">
    <property type="entry name" value="HP_PGM_like"/>
    <property type="match status" value="1"/>
</dbReference>
<dbReference type="InterPro" id="IPR051695">
    <property type="entry name" value="Phosphoglycerate_Mutase"/>
</dbReference>
<sequence>MAFNLYLVRHGQTYLNKYGRMQGWTDAPLTESGLSDADAAGTRLANVHFDAAYSSDLSRARITAEHILEANQKSGDLFKPTEIWNFREVFFGSYEGLRGDVIAPEIAEKKGLPNGQINTYSDLVAELGADGTMDACREFDAFEDAEDSAMFWKRFDAGMDQLRANHTDGENVLVVAHGTVVRNVAARFADEATAKVAPENGMVSVWTVSEDDLTMEAYNDTTTIW</sequence>
<name>A0A0R2HA33_WEIVI</name>
<evidence type="ECO:0000313" key="5">
    <source>
        <dbReference type="EMBL" id="SUP52475.1"/>
    </source>
</evidence>
<dbReference type="EMBL" id="UHIV01000001">
    <property type="protein sequence ID" value="SUP52475.1"/>
    <property type="molecule type" value="Genomic_DNA"/>
</dbReference>
<evidence type="ECO:0000256" key="2">
    <source>
        <dbReference type="PIRSR" id="PIRSR613078-1"/>
    </source>
</evidence>
<evidence type="ECO:0000256" key="3">
    <source>
        <dbReference type="PIRSR" id="PIRSR613078-2"/>
    </source>
</evidence>
<dbReference type="STRING" id="1629.IV50_GL000635"/>
<gene>
    <name evidence="5" type="primary">gpmA_1</name>
    <name evidence="4" type="ORF">IV50_GL000635</name>
    <name evidence="5" type="ORF">NCTC13645_00367</name>
</gene>
<dbReference type="EMBL" id="JQBM01000002">
    <property type="protein sequence ID" value="KRN46365.1"/>
    <property type="molecule type" value="Genomic_DNA"/>
</dbReference>
<evidence type="ECO:0000313" key="7">
    <source>
        <dbReference type="Proteomes" id="UP000254621"/>
    </source>
</evidence>
<dbReference type="GO" id="GO:0004331">
    <property type="term" value="F:fructose-2,6-bisphosphate 2-phosphatase activity"/>
    <property type="evidence" value="ECO:0007669"/>
    <property type="project" value="TreeGrafter"/>
</dbReference>
<dbReference type="PANTHER" id="PTHR46517:SF1">
    <property type="entry name" value="FRUCTOSE-2,6-BISPHOSPHATASE TIGAR"/>
    <property type="match status" value="1"/>
</dbReference>
<dbReference type="PATRIC" id="fig|1629.5.peg.640"/>
<dbReference type="Proteomes" id="UP000051992">
    <property type="component" value="Unassembled WGS sequence"/>
</dbReference>
<feature type="binding site" evidence="3">
    <location>
        <position position="59"/>
    </location>
    <ligand>
        <name>substrate</name>
    </ligand>
</feature>
<dbReference type="OrthoDB" id="4131070at2"/>
<dbReference type="GO" id="GO:0045820">
    <property type="term" value="P:negative regulation of glycolytic process"/>
    <property type="evidence" value="ECO:0007669"/>
    <property type="project" value="TreeGrafter"/>
</dbReference>
<reference evidence="4 6" key="1">
    <citation type="journal article" date="2015" name="Genome Announc.">
        <title>Expanding the biotechnology potential of lactobacilli through comparative genomics of 213 strains and associated genera.</title>
        <authorList>
            <person name="Sun Z."/>
            <person name="Harris H.M."/>
            <person name="McCann A."/>
            <person name="Guo C."/>
            <person name="Argimon S."/>
            <person name="Zhang W."/>
            <person name="Yang X."/>
            <person name="Jeffery I.B."/>
            <person name="Cooney J.C."/>
            <person name="Kagawa T.F."/>
            <person name="Liu W."/>
            <person name="Song Y."/>
            <person name="Salvetti E."/>
            <person name="Wrobel A."/>
            <person name="Rasinkangas P."/>
            <person name="Parkhill J."/>
            <person name="Rea M.C."/>
            <person name="O'Sullivan O."/>
            <person name="Ritari J."/>
            <person name="Douillard F.P."/>
            <person name="Paul Ross R."/>
            <person name="Yang R."/>
            <person name="Briner A.E."/>
            <person name="Felis G.E."/>
            <person name="de Vos W.M."/>
            <person name="Barrangou R."/>
            <person name="Klaenhammer T.R."/>
            <person name="Caufield P.W."/>
            <person name="Cui Y."/>
            <person name="Zhang H."/>
            <person name="O'Toole P.W."/>
        </authorList>
    </citation>
    <scope>NUCLEOTIDE SEQUENCE [LARGE SCALE GENOMIC DNA]</scope>
    <source>
        <strain evidence="4 6">DSM 20410</strain>
    </source>
</reference>
<keyword evidence="6" id="KW-1185">Reference proteome</keyword>
<keyword evidence="5" id="KW-0413">Isomerase</keyword>
<proteinExistence type="predicted"/>
<evidence type="ECO:0000313" key="6">
    <source>
        <dbReference type="Proteomes" id="UP000051992"/>
    </source>
</evidence>
<dbReference type="RefSeq" id="WP_057744964.1">
    <property type="nucleotide sequence ID" value="NZ_BJLU01000011.1"/>
</dbReference>
<dbReference type="GO" id="GO:0016853">
    <property type="term" value="F:isomerase activity"/>
    <property type="evidence" value="ECO:0007669"/>
    <property type="project" value="UniProtKB-KW"/>
</dbReference>
<dbReference type="GeneID" id="86898541"/>
<dbReference type="SMART" id="SM00855">
    <property type="entry name" value="PGAM"/>
    <property type="match status" value="1"/>
</dbReference>
<feature type="active site" description="Tele-phosphohistidine intermediate" evidence="2">
    <location>
        <position position="10"/>
    </location>
</feature>
<dbReference type="PIRSF" id="PIRSF000709">
    <property type="entry name" value="6PFK_2-Ptase"/>
    <property type="match status" value="1"/>
</dbReference>
<dbReference type="GO" id="GO:0005829">
    <property type="term" value="C:cytosol"/>
    <property type="evidence" value="ECO:0007669"/>
    <property type="project" value="TreeGrafter"/>
</dbReference>
<dbReference type="EC" id="5.4.2.-" evidence="5"/>
<organism evidence="4 6">
    <name type="scientific">Weissella viridescens</name>
    <name type="common">Lactobacillus viridescens</name>
    <dbReference type="NCBI Taxonomy" id="1629"/>
    <lineage>
        <taxon>Bacteria</taxon>
        <taxon>Bacillati</taxon>
        <taxon>Bacillota</taxon>
        <taxon>Bacilli</taxon>
        <taxon>Lactobacillales</taxon>
        <taxon>Lactobacillaceae</taxon>
        <taxon>Weissella</taxon>
    </lineage>
</organism>
<dbReference type="InterPro" id="IPR013078">
    <property type="entry name" value="His_Pase_superF_clade-1"/>
</dbReference>
<accession>A0A0R2HA33</accession>
<dbReference type="InterPro" id="IPR029033">
    <property type="entry name" value="His_PPase_superfam"/>
</dbReference>
<dbReference type="PANTHER" id="PTHR46517">
    <property type="entry name" value="FRUCTOSE-2,6-BISPHOSPHATASE TIGAR"/>
    <property type="match status" value="1"/>
</dbReference>
<dbReference type="GO" id="GO:0043456">
    <property type="term" value="P:regulation of pentose-phosphate shunt"/>
    <property type="evidence" value="ECO:0007669"/>
    <property type="project" value="TreeGrafter"/>
</dbReference>
<feature type="active site" description="Proton donor/acceptor" evidence="2">
    <location>
        <position position="88"/>
    </location>
</feature>
<dbReference type="SUPFAM" id="SSF53254">
    <property type="entry name" value="Phosphoglycerate mutase-like"/>
    <property type="match status" value="1"/>
</dbReference>
<dbReference type="Gene3D" id="3.40.50.1240">
    <property type="entry name" value="Phosphoglycerate mutase-like"/>
    <property type="match status" value="1"/>
</dbReference>
<dbReference type="Proteomes" id="UP000254621">
    <property type="component" value="Unassembled WGS sequence"/>
</dbReference>